<feature type="region of interest" description="Disordered" evidence="1">
    <location>
        <begin position="150"/>
        <end position="213"/>
    </location>
</feature>
<evidence type="ECO:0000256" key="1">
    <source>
        <dbReference type="SAM" id="MobiDB-lite"/>
    </source>
</evidence>
<sequence>MNILLIDLETAKADLKHIPAKTGAVFLLAARKRTLKRALAFARKHAAAEVVDLSECRPVAAITALLKNLLTENHRARISVIAKRKKLAAALARLQQVYGDADVRLWRKLGKKQRKQLKRQRKAAWREGVWHIGGGESLPALPDKTERLPMLHRRPPAPALPHHPSAPALPVAASAPAHGNESAQPVAATDTPAGEETAPAPAAPEHQADHAPAAESAAALEAVADERVLRLIGKTRPKKKADLLRVLQTALCADEYAAARMVAQLEQEGSISIDVAENVRYRT</sequence>
<reference evidence="2" key="1">
    <citation type="journal article" date="2022" name="Res Sq">
        <title>Evolution of multicellular longitudinally dividing oral cavity symbionts (Neisseriaceae).</title>
        <authorList>
            <person name="Nyongesa S."/>
            <person name="Weber P."/>
            <person name="Bernet E."/>
            <person name="Pullido F."/>
            <person name="Nieckarz M."/>
            <person name="Delaby M."/>
            <person name="Nieves C."/>
            <person name="Viehboeck T."/>
            <person name="Krause N."/>
            <person name="Rivera-Millot A."/>
            <person name="Nakamura A."/>
            <person name="Vischer N."/>
            <person name="VanNieuwenhze M."/>
            <person name="Brun Y."/>
            <person name="Cava F."/>
            <person name="Bulgheresi S."/>
            <person name="Veyrier F."/>
        </authorList>
    </citation>
    <scope>NUCLEOTIDE SEQUENCE</scope>
    <source>
        <strain evidence="2">17694</strain>
    </source>
</reference>
<organism evidence="2 3">
    <name type="scientific">Conchiformibius kuhniae</name>
    <dbReference type="NCBI Taxonomy" id="211502"/>
    <lineage>
        <taxon>Bacteria</taxon>
        <taxon>Pseudomonadati</taxon>
        <taxon>Pseudomonadota</taxon>
        <taxon>Betaproteobacteria</taxon>
        <taxon>Neisseriales</taxon>
        <taxon>Neisseriaceae</taxon>
        <taxon>Conchiformibius</taxon>
    </lineage>
</organism>
<feature type="compositionally biased region" description="Low complexity" evidence="1">
    <location>
        <begin position="187"/>
        <end position="213"/>
    </location>
</feature>
<feature type="compositionally biased region" description="Low complexity" evidence="1">
    <location>
        <begin position="162"/>
        <end position="177"/>
    </location>
</feature>
<dbReference type="Proteomes" id="UP000831534">
    <property type="component" value="Chromosome"/>
</dbReference>
<dbReference type="RefSeq" id="WP_027009924.1">
    <property type="nucleotide sequence ID" value="NZ_CP091521.1"/>
</dbReference>
<dbReference type="EMBL" id="CP091521">
    <property type="protein sequence ID" value="UOP04432.1"/>
    <property type="molecule type" value="Genomic_DNA"/>
</dbReference>
<dbReference type="AlphaFoldDB" id="A0A8T9MW68"/>
<accession>A0A8T9MW68</accession>
<reference evidence="2" key="2">
    <citation type="submission" date="2024-09" db="EMBL/GenBank/DDBJ databases">
        <authorList>
            <person name="Veyrier F.J."/>
        </authorList>
    </citation>
    <scope>NUCLEOTIDE SEQUENCE</scope>
    <source>
        <strain evidence="2">17694</strain>
    </source>
</reference>
<evidence type="ECO:0000313" key="2">
    <source>
        <dbReference type="EMBL" id="UOP04432.1"/>
    </source>
</evidence>
<keyword evidence="3" id="KW-1185">Reference proteome</keyword>
<dbReference type="KEGG" id="ckh:LVJ77_09035"/>
<protein>
    <submittedName>
        <fullName evidence="2">Uncharacterized protein</fullName>
    </submittedName>
</protein>
<evidence type="ECO:0000313" key="3">
    <source>
        <dbReference type="Proteomes" id="UP000831534"/>
    </source>
</evidence>
<proteinExistence type="predicted"/>
<name>A0A8T9MW68_9NEIS</name>
<gene>
    <name evidence="2" type="ORF">LVJ77_09035</name>
</gene>